<comment type="caution">
    <text evidence="3">The sequence shown here is derived from an EMBL/GenBank/DDBJ whole genome shotgun (WGS) entry which is preliminary data.</text>
</comment>
<evidence type="ECO:0008006" key="5">
    <source>
        <dbReference type="Google" id="ProtNLM"/>
    </source>
</evidence>
<dbReference type="RefSeq" id="WP_207858122.1">
    <property type="nucleotide sequence ID" value="NZ_JAFREP010000005.1"/>
</dbReference>
<dbReference type="EMBL" id="JAFREP010000005">
    <property type="protein sequence ID" value="MBO1318383.1"/>
    <property type="molecule type" value="Genomic_DNA"/>
</dbReference>
<sequence>MRFQLVVFLFVLFCAPVFAAKTYLVGGDKEAGKAAAEAAGAKWVKSLTKAFAKAANDLNGGENEVVVKLAAGDQNGDLGSGAYALPQFNNPSGSLTLIGGFDNAFAKRDPFGTPTVITTIADRSAPLWTFARNTKLKALVVDGLVWDATASNRYDAKTNSLLKGTSSTHVFIKLNYFETDLLEFRNNVFLNAPHRVIETLIRAATPQAEVRFINSIFLNCVIPLKLDSARFRNKPKKMVVDHCSFLLNWAYNPDPNTGNPCALEIGPKDAAGEIHITNSLFYANFGGAILALNQQMPGLTLNNNNIIGNGMLHGQSDADAVAMIVSAGGRKQPLGVDDLEDVPAVDEAEDNVSVLPGIPLALGEVKTVDASKIKVEKTWENAVNRILGRNVSGGTVAIKDYAPKKSYDPVNPPFATREGAKQYGASAANVK</sequence>
<evidence type="ECO:0000313" key="4">
    <source>
        <dbReference type="Proteomes" id="UP000664417"/>
    </source>
</evidence>
<keyword evidence="2" id="KW-0732">Signal</keyword>
<dbReference type="Proteomes" id="UP000664417">
    <property type="component" value="Unassembled WGS sequence"/>
</dbReference>
<name>A0A8J7QGW0_9BACT</name>
<protein>
    <recommendedName>
        <fullName evidence="5">Pectate lyase</fullName>
    </recommendedName>
</protein>
<feature type="signal peptide" evidence="2">
    <location>
        <begin position="1"/>
        <end position="19"/>
    </location>
</feature>
<evidence type="ECO:0000256" key="2">
    <source>
        <dbReference type="SAM" id="SignalP"/>
    </source>
</evidence>
<dbReference type="InterPro" id="IPR011050">
    <property type="entry name" value="Pectin_lyase_fold/virulence"/>
</dbReference>
<keyword evidence="4" id="KW-1185">Reference proteome</keyword>
<reference evidence="3" key="1">
    <citation type="submission" date="2021-03" db="EMBL/GenBank/DDBJ databases">
        <authorList>
            <person name="Wang G."/>
        </authorList>
    </citation>
    <scope>NUCLEOTIDE SEQUENCE</scope>
    <source>
        <strain evidence="3">KCTC 12899</strain>
    </source>
</reference>
<feature type="chain" id="PRO_5035216557" description="Pectate lyase" evidence="2">
    <location>
        <begin position="20"/>
        <end position="431"/>
    </location>
</feature>
<dbReference type="AlphaFoldDB" id="A0A8J7QGW0"/>
<organism evidence="3 4">
    <name type="scientific">Acanthopleuribacter pedis</name>
    <dbReference type="NCBI Taxonomy" id="442870"/>
    <lineage>
        <taxon>Bacteria</taxon>
        <taxon>Pseudomonadati</taxon>
        <taxon>Acidobacteriota</taxon>
        <taxon>Holophagae</taxon>
        <taxon>Acanthopleuribacterales</taxon>
        <taxon>Acanthopleuribacteraceae</taxon>
        <taxon>Acanthopleuribacter</taxon>
    </lineage>
</organism>
<gene>
    <name evidence="3" type="ORF">J3U88_07945</name>
</gene>
<evidence type="ECO:0000256" key="1">
    <source>
        <dbReference type="SAM" id="MobiDB-lite"/>
    </source>
</evidence>
<proteinExistence type="predicted"/>
<dbReference type="SUPFAM" id="SSF51126">
    <property type="entry name" value="Pectin lyase-like"/>
    <property type="match status" value="1"/>
</dbReference>
<feature type="region of interest" description="Disordered" evidence="1">
    <location>
        <begin position="407"/>
        <end position="431"/>
    </location>
</feature>
<evidence type="ECO:0000313" key="3">
    <source>
        <dbReference type="EMBL" id="MBO1318383.1"/>
    </source>
</evidence>
<accession>A0A8J7QGW0</accession>